<dbReference type="GO" id="GO:0032259">
    <property type="term" value="P:methylation"/>
    <property type="evidence" value="ECO:0007669"/>
    <property type="project" value="UniProtKB-KW"/>
</dbReference>
<proteinExistence type="predicted"/>
<reference evidence="2 3" key="1">
    <citation type="submission" date="2021-06" db="EMBL/GenBank/DDBJ databases">
        <title>Bacterium isolated from marine sediment.</title>
        <authorList>
            <person name="Zhu K.-L."/>
            <person name="Du Z.-J."/>
            <person name="Liang Q.-Y."/>
        </authorList>
    </citation>
    <scope>NUCLEOTIDE SEQUENCE [LARGE SCALE GENOMIC DNA]</scope>
    <source>
        <strain evidence="2 3">A346</strain>
    </source>
</reference>
<dbReference type="InterPro" id="IPR025282">
    <property type="entry name" value="DUF4214"/>
</dbReference>
<dbReference type="RefSeq" id="WP_217333731.1">
    <property type="nucleotide sequence ID" value="NZ_JAHQZT010000003.1"/>
</dbReference>
<evidence type="ECO:0000313" key="2">
    <source>
        <dbReference type="EMBL" id="MBV0932302.1"/>
    </source>
</evidence>
<evidence type="ECO:0000259" key="1">
    <source>
        <dbReference type="Pfam" id="PF13946"/>
    </source>
</evidence>
<accession>A0ABS6M7N8</accession>
<dbReference type="GO" id="GO:0008168">
    <property type="term" value="F:methyltransferase activity"/>
    <property type="evidence" value="ECO:0007669"/>
    <property type="project" value="UniProtKB-KW"/>
</dbReference>
<dbReference type="EMBL" id="JAHQZT010000003">
    <property type="protein sequence ID" value="MBV0932302.1"/>
    <property type="molecule type" value="Genomic_DNA"/>
</dbReference>
<dbReference type="Pfam" id="PF13946">
    <property type="entry name" value="DUF4214"/>
    <property type="match status" value="1"/>
</dbReference>
<protein>
    <submittedName>
        <fullName evidence="2">Methyltransferase domain-containing protein</fullName>
    </submittedName>
</protein>
<gene>
    <name evidence="2" type="ORF">KTN04_02985</name>
</gene>
<keyword evidence="2" id="KW-0808">Transferase</keyword>
<dbReference type="CDD" id="cd02440">
    <property type="entry name" value="AdoMet_MTases"/>
    <property type="match status" value="1"/>
</dbReference>
<dbReference type="Proteomes" id="UP000755551">
    <property type="component" value="Unassembled WGS sequence"/>
</dbReference>
<organism evidence="2 3">
    <name type="scientific">Marinobacterium weihaiense</name>
    <dbReference type="NCBI Taxonomy" id="2851016"/>
    <lineage>
        <taxon>Bacteria</taxon>
        <taxon>Pseudomonadati</taxon>
        <taxon>Pseudomonadota</taxon>
        <taxon>Gammaproteobacteria</taxon>
        <taxon>Oceanospirillales</taxon>
        <taxon>Oceanospirillaceae</taxon>
        <taxon>Marinobacterium</taxon>
    </lineage>
</organism>
<keyword evidence="2" id="KW-0489">Methyltransferase</keyword>
<feature type="domain" description="DUF4214" evidence="1">
    <location>
        <begin position="63"/>
        <end position="111"/>
    </location>
</feature>
<keyword evidence="3" id="KW-1185">Reference proteome</keyword>
<dbReference type="Pfam" id="PF13489">
    <property type="entry name" value="Methyltransf_23"/>
    <property type="match status" value="1"/>
</dbReference>
<sequence>MSQPNHSLEHLLEAIRRESSSQTAELLLDPLSTLPEKPLPSTPITAITTGGLPVLLAIQDEGLFIESAYQQLLARPADSEGKAHHLQLLQQGVPRSRLLFDLQFSAEAVAKGKMLPGLERFTRLYTHRWLKRFPRLQTRLCRTLERHMRASAPTLAASEANRALQQQLSDTRALIQYLHDSEQSARDMIRPVTGKLHMLELEMERLRLRSTNADITQPTSLAQADESDAEAFYLAFENACRGSEDAIREQFNTWLDHLPPSNNNGSLRILDIGCGRGEWLQLLSQHGYQPYGVDTNAIMIQHCRQKGLDVKATDALQWLKQQPDNSLCAVTAFHVVEHIPFELLLQWTREAYRALQPGGVLIYETPNPENILVASHTFYHDPTHRNPLTPTLLEFLAGYCGFDNAELVRLHPYPEEARLPGDDPLTARFNGHFCGPQDIGLVATKAREVTCV</sequence>
<evidence type="ECO:0000313" key="3">
    <source>
        <dbReference type="Proteomes" id="UP000755551"/>
    </source>
</evidence>
<dbReference type="PANTHER" id="PTHR43861">
    <property type="entry name" value="TRANS-ACONITATE 2-METHYLTRANSFERASE-RELATED"/>
    <property type="match status" value="1"/>
</dbReference>
<comment type="caution">
    <text evidence="2">The sequence shown here is derived from an EMBL/GenBank/DDBJ whole genome shotgun (WGS) entry which is preliminary data.</text>
</comment>
<name>A0ABS6M7N8_9GAMM</name>